<organism evidence="2">
    <name type="scientific">Emiliania huxleyi</name>
    <name type="common">Coccolithophore</name>
    <name type="synonym">Pontosphaera huxleyi</name>
    <dbReference type="NCBI Taxonomy" id="2903"/>
    <lineage>
        <taxon>Eukaryota</taxon>
        <taxon>Haptista</taxon>
        <taxon>Haptophyta</taxon>
        <taxon>Prymnesiophyceae</taxon>
        <taxon>Isochrysidales</taxon>
        <taxon>Noelaerhabdaceae</taxon>
        <taxon>Emiliania</taxon>
    </lineage>
</organism>
<evidence type="ECO:0000256" key="1">
    <source>
        <dbReference type="SAM" id="MobiDB-lite"/>
    </source>
</evidence>
<dbReference type="AlphaFoldDB" id="A0A7S3STL8"/>
<protein>
    <submittedName>
        <fullName evidence="2">Uncharacterized protein</fullName>
    </submittedName>
</protein>
<feature type="region of interest" description="Disordered" evidence="1">
    <location>
        <begin position="1"/>
        <end position="28"/>
    </location>
</feature>
<gene>
    <name evidence="2" type="ORF">EHUX00137_LOCUS26699</name>
</gene>
<sequence length="259" mass="26063">MASGTESSAPPPDRCVPCRGGEGDAEDEADGEAAAIALSLRAACDAVRADRRFELLGAGDGGEVRFPFAHAAAGGAARAAKRARVGEGEGESGGVGGGGCLLRASGATAEEVNAAAEAAAAAAAAGCTTVHFQLVGASLYGLSREQLETGHGVDLSALNEAFARRLNGWVQDGDLEPSQPVSGHLGPSGLRRRDGAPGAKPCLTSGLASVPGHAQHLFTVRYVAGGACSLEAMWPTIRAVAEAVMSAEYARLPVCRCDL</sequence>
<accession>A0A7S3STL8</accession>
<feature type="region of interest" description="Disordered" evidence="1">
    <location>
        <begin position="173"/>
        <end position="197"/>
    </location>
</feature>
<reference evidence="2" key="1">
    <citation type="submission" date="2021-01" db="EMBL/GenBank/DDBJ databases">
        <authorList>
            <person name="Corre E."/>
            <person name="Pelletier E."/>
            <person name="Niang G."/>
            <person name="Scheremetjew M."/>
            <person name="Finn R."/>
            <person name="Kale V."/>
            <person name="Holt S."/>
            <person name="Cochrane G."/>
            <person name="Meng A."/>
            <person name="Brown T."/>
            <person name="Cohen L."/>
        </authorList>
    </citation>
    <scope>NUCLEOTIDE SEQUENCE</scope>
    <source>
        <strain evidence="2">379</strain>
    </source>
</reference>
<proteinExistence type="predicted"/>
<dbReference type="EMBL" id="HBIR01034282">
    <property type="protein sequence ID" value="CAE0564629.1"/>
    <property type="molecule type" value="Transcribed_RNA"/>
</dbReference>
<name>A0A7S3STL8_EMIHU</name>
<evidence type="ECO:0000313" key="2">
    <source>
        <dbReference type="EMBL" id="CAE0564629.1"/>
    </source>
</evidence>